<comment type="subcellular location">
    <subcellularLocation>
        <location evidence="1">Membrane</location>
        <topology evidence="1">Single-pass type I membrane protein</topology>
    </subcellularLocation>
</comment>
<dbReference type="Proteomes" id="UP000323506">
    <property type="component" value="Chromosome D10"/>
</dbReference>
<proteinExistence type="predicted"/>
<feature type="domain" description="Serine-threonine/tyrosine-protein kinase catalytic" evidence="3">
    <location>
        <begin position="16"/>
        <end position="80"/>
    </location>
</feature>
<dbReference type="GO" id="GO:0004672">
    <property type="term" value="F:protein kinase activity"/>
    <property type="evidence" value="ECO:0007669"/>
    <property type="project" value="InterPro"/>
</dbReference>
<evidence type="ECO:0000313" key="4">
    <source>
        <dbReference type="EMBL" id="TYG48920.1"/>
    </source>
</evidence>
<evidence type="ECO:0000256" key="1">
    <source>
        <dbReference type="ARBA" id="ARBA00004479"/>
    </source>
</evidence>
<dbReference type="InterPro" id="IPR011009">
    <property type="entry name" value="Kinase-like_dom_sf"/>
</dbReference>
<dbReference type="InterPro" id="IPR001245">
    <property type="entry name" value="Ser-Thr/Tyr_kinase_cat_dom"/>
</dbReference>
<organism evidence="4 5">
    <name type="scientific">Gossypium darwinii</name>
    <name type="common">Darwin's cotton</name>
    <name type="synonym">Gossypium barbadense var. darwinii</name>
    <dbReference type="NCBI Taxonomy" id="34276"/>
    <lineage>
        <taxon>Eukaryota</taxon>
        <taxon>Viridiplantae</taxon>
        <taxon>Streptophyta</taxon>
        <taxon>Embryophyta</taxon>
        <taxon>Tracheophyta</taxon>
        <taxon>Spermatophyta</taxon>
        <taxon>Magnoliopsida</taxon>
        <taxon>eudicotyledons</taxon>
        <taxon>Gunneridae</taxon>
        <taxon>Pentapetalae</taxon>
        <taxon>rosids</taxon>
        <taxon>malvids</taxon>
        <taxon>Malvales</taxon>
        <taxon>Malvaceae</taxon>
        <taxon>Malvoideae</taxon>
        <taxon>Gossypium</taxon>
    </lineage>
</organism>
<reference evidence="4 5" key="1">
    <citation type="submission" date="2019-06" db="EMBL/GenBank/DDBJ databases">
        <title>WGS assembly of Gossypium darwinii.</title>
        <authorList>
            <person name="Chen Z.J."/>
            <person name="Sreedasyam A."/>
            <person name="Ando A."/>
            <person name="Song Q."/>
            <person name="De L."/>
            <person name="Hulse-Kemp A."/>
            <person name="Ding M."/>
            <person name="Ye W."/>
            <person name="Kirkbride R."/>
            <person name="Jenkins J."/>
            <person name="Plott C."/>
            <person name="Lovell J."/>
            <person name="Lin Y.-M."/>
            <person name="Vaughn R."/>
            <person name="Liu B."/>
            <person name="Li W."/>
            <person name="Simpson S."/>
            <person name="Scheffler B."/>
            <person name="Saski C."/>
            <person name="Grover C."/>
            <person name="Hu G."/>
            <person name="Conover J."/>
            <person name="Carlson J."/>
            <person name="Shu S."/>
            <person name="Boston L."/>
            <person name="Williams M."/>
            <person name="Peterson D."/>
            <person name="Mcgee K."/>
            <person name="Jones D."/>
            <person name="Wendel J."/>
            <person name="Stelly D."/>
            <person name="Grimwood J."/>
            <person name="Schmutz J."/>
        </authorList>
    </citation>
    <scope>NUCLEOTIDE SEQUENCE [LARGE SCALE GENOMIC DNA]</scope>
    <source>
        <strain evidence="4">1808015.09</strain>
    </source>
</reference>
<accession>A0A5D2AWM0</accession>
<protein>
    <recommendedName>
        <fullName evidence="3">Serine-threonine/tyrosine-protein kinase catalytic domain-containing protein</fullName>
    </recommendedName>
</protein>
<feature type="compositionally biased region" description="Pro residues" evidence="2">
    <location>
        <begin position="137"/>
        <end position="159"/>
    </location>
</feature>
<name>A0A5D2AWM0_GOSDA</name>
<dbReference type="EMBL" id="CM017710">
    <property type="protein sequence ID" value="TYG48920.1"/>
    <property type="molecule type" value="Genomic_DNA"/>
</dbReference>
<evidence type="ECO:0000259" key="3">
    <source>
        <dbReference type="Pfam" id="PF07714"/>
    </source>
</evidence>
<dbReference type="SUPFAM" id="SSF56112">
    <property type="entry name" value="Protein kinase-like (PK-like)"/>
    <property type="match status" value="1"/>
</dbReference>
<dbReference type="PANTHER" id="PTHR48006:SF34">
    <property type="entry name" value="OS08G0203700 PROTEIN"/>
    <property type="match status" value="1"/>
</dbReference>
<dbReference type="PANTHER" id="PTHR48006">
    <property type="entry name" value="LEUCINE-RICH REPEAT-CONTAINING PROTEIN DDB_G0281931-RELATED"/>
    <property type="match status" value="1"/>
</dbReference>
<evidence type="ECO:0000313" key="5">
    <source>
        <dbReference type="Proteomes" id="UP000323506"/>
    </source>
</evidence>
<gene>
    <name evidence="4" type="ORF">ES288_D10G053500v1</name>
</gene>
<dbReference type="GO" id="GO:0005886">
    <property type="term" value="C:plasma membrane"/>
    <property type="evidence" value="ECO:0007669"/>
    <property type="project" value="TreeGrafter"/>
</dbReference>
<dbReference type="AlphaFoldDB" id="A0A5D2AWM0"/>
<dbReference type="Gene3D" id="3.30.200.20">
    <property type="entry name" value="Phosphorylase Kinase, domain 1"/>
    <property type="match status" value="1"/>
</dbReference>
<sequence length="180" mass="19773">MYINITRLDYLIGWKVVAVKQLSIASNWGKSKFIAEVTTISAVQHRNLVKLQGYCVVGKRHLLVHEYLENNSLDQALFGRFPASENNDNHNRNRISSSPGAAPILSPVNVSDFSEITEGRAKGRQDFRTNPQVYGVPAPPPGVPTTSFPSPPHTKPRPPVAATTSFPSPPHTKPDNLVNV</sequence>
<dbReference type="Pfam" id="PF07714">
    <property type="entry name" value="PK_Tyr_Ser-Thr"/>
    <property type="match status" value="1"/>
</dbReference>
<dbReference type="InterPro" id="IPR051824">
    <property type="entry name" value="LRR_Rcpt-Like_S/T_Kinase"/>
</dbReference>
<feature type="region of interest" description="Disordered" evidence="2">
    <location>
        <begin position="121"/>
        <end position="180"/>
    </location>
</feature>
<keyword evidence="5" id="KW-1185">Reference proteome</keyword>
<feature type="region of interest" description="Disordered" evidence="2">
    <location>
        <begin position="84"/>
        <end position="103"/>
    </location>
</feature>
<evidence type="ECO:0000256" key="2">
    <source>
        <dbReference type="SAM" id="MobiDB-lite"/>
    </source>
</evidence>